<name>A0A4S8M1Z0_DENBC</name>
<dbReference type="GO" id="GO:0033617">
    <property type="term" value="P:mitochondrial respiratory chain complex IV assembly"/>
    <property type="evidence" value="ECO:0007669"/>
    <property type="project" value="InterPro"/>
</dbReference>
<dbReference type="PANTHER" id="PTHR28523:SF1">
    <property type="entry name" value="CYTOCHROME C OXIDASE ASSEMBLY FACTOR 1"/>
    <property type="match status" value="1"/>
</dbReference>
<dbReference type="PANTHER" id="PTHR28523">
    <property type="entry name" value="CYTOCHROME C OXIDASE ASSEMBLY FACTOR 1"/>
    <property type="match status" value="1"/>
</dbReference>
<evidence type="ECO:0000313" key="2">
    <source>
        <dbReference type="Proteomes" id="UP000297245"/>
    </source>
</evidence>
<dbReference type="EMBL" id="ML179184">
    <property type="protein sequence ID" value="THU96106.1"/>
    <property type="molecule type" value="Genomic_DNA"/>
</dbReference>
<dbReference type="Proteomes" id="UP000297245">
    <property type="component" value="Unassembled WGS sequence"/>
</dbReference>
<reference evidence="1 2" key="1">
    <citation type="journal article" date="2019" name="Nat. Ecol. Evol.">
        <title>Megaphylogeny resolves global patterns of mushroom evolution.</title>
        <authorList>
            <person name="Varga T."/>
            <person name="Krizsan K."/>
            <person name="Foldi C."/>
            <person name="Dima B."/>
            <person name="Sanchez-Garcia M."/>
            <person name="Sanchez-Ramirez S."/>
            <person name="Szollosi G.J."/>
            <person name="Szarkandi J.G."/>
            <person name="Papp V."/>
            <person name="Albert L."/>
            <person name="Andreopoulos W."/>
            <person name="Angelini C."/>
            <person name="Antonin V."/>
            <person name="Barry K.W."/>
            <person name="Bougher N.L."/>
            <person name="Buchanan P."/>
            <person name="Buyck B."/>
            <person name="Bense V."/>
            <person name="Catcheside P."/>
            <person name="Chovatia M."/>
            <person name="Cooper J."/>
            <person name="Damon W."/>
            <person name="Desjardin D."/>
            <person name="Finy P."/>
            <person name="Geml J."/>
            <person name="Haridas S."/>
            <person name="Hughes K."/>
            <person name="Justo A."/>
            <person name="Karasinski D."/>
            <person name="Kautmanova I."/>
            <person name="Kiss B."/>
            <person name="Kocsube S."/>
            <person name="Kotiranta H."/>
            <person name="LaButti K.M."/>
            <person name="Lechner B.E."/>
            <person name="Liimatainen K."/>
            <person name="Lipzen A."/>
            <person name="Lukacs Z."/>
            <person name="Mihaltcheva S."/>
            <person name="Morgado L.N."/>
            <person name="Niskanen T."/>
            <person name="Noordeloos M.E."/>
            <person name="Ohm R.A."/>
            <person name="Ortiz-Santana B."/>
            <person name="Ovrebo C."/>
            <person name="Racz N."/>
            <person name="Riley R."/>
            <person name="Savchenko A."/>
            <person name="Shiryaev A."/>
            <person name="Soop K."/>
            <person name="Spirin V."/>
            <person name="Szebenyi C."/>
            <person name="Tomsovsky M."/>
            <person name="Tulloss R.E."/>
            <person name="Uehling J."/>
            <person name="Grigoriev I.V."/>
            <person name="Vagvolgyi C."/>
            <person name="Papp T."/>
            <person name="Martin F.M."/>
            <person name="Miettinen O."/>
            <person name="Hibbett D.S."/>
            <person name="Nagy L.G."/>
        </authorList>
    </citation>
    <scope>NUCLEOTIDE SEQUENCE [LARGE SCALE GENOMIC DNA]</scope>
    <source>
        <strain evidence="1 2">CBS 962.96</strain>
    </source>
</reference>
<gene>
    <name evidence="1" type="ORF">K435DRAFT_665098</name>
</gene>
<dbReference type="OrthoDB" id="2100652at2759"/>
<accession>A0A4S8M1Z0</accession>
<dbReference type="AlphaFoldDB" id="A0A4S8M1Z0"/>
<evidence type="ECO:0000313" key="1">
    <source>
        <dbReference type="EMBL" id="THU96106.1"/>
    </source>
</evidence>
<feature type="non-terminal residue" evidence="1">
    <location>
        <position position="1"/>
    </location>
</feature>
<organism evidence="1 2">
    <name type="scientific">Dendrothele bispora (strain CBS 962.96)</name>
    <dbReference type="NCBI Taxonomy" id="1314807"/>
    <lineage>
        <taxon>Eukaryota</taxon>
        <taxon>Fungi</taxon>
        <taxon>Dikarya</taxon>
        <taxon>Basidiomycota</taxon>
        <taxon>Agaricomycotina</taxon>
        <taxon>Agaricomycetes</taxon>
        <taxon>Agaricomycetidae</taxon>
        <taxon>Agaricales</taxon>
        <taxon>Agaricales incertae sedis</taxon>
        <taxon>Dendrothele</taxon>
    </lineage>
</organism>
<keyword evidence="2" id="KW-1185">Reference proteome</keyword>
<sequence length="83" mass="9809">RLKEVLEEAVRPEPEWWLNGDPRIKGTISTMQRNVDVNFRIKGSKGIGTLYFTSIRREKEVPFTKGTTERTTYRSLTYYCVFF</sequence>
<dbReference type="GO" id="GO:0005743">
    <property type="term" value="C:mitochondrial inner membrane"/>
    <property type="evidence" value="ECO:0007669"/>
    <property type="project" value="TreeGrafter"/>
</dbReference>
<dbReference type="InterPro" id="IPR014807">
    <property type="entry name" value="Coa1"/>
</dbReference>
<dbReference type="Pfam" id="PF08695">
    <property type="entry name" value="Coa1"/>
    <property type="match status" value="1"/>
</dbReference>
<protein>
    <submittedName>
        <fullName evidence="1">Uncharacterized protein</fullName>
    </submittedName>
</protein>
<dbReference type="InterPro" id="IPR042432">
    <property type="entry name" value="Coa1_fungi"/>
</dbReference>
<proteinExistence type="predicted"/>